<accession>A0ACA9PBG4</accession>
<evidence type="ECO:0000313" key="2">
    <source>
        <dbReference type="Proteomes" id="UP000789525"/>
    </source>
</evidence>
<protein>
    <submittedName>
        <fullName evidence="1">3150_t:CDS:1</fullName>
    </submittedName>
</protein>
<gene>
    <name evidence="1" type="ORF">ACOLOM_LOCUS10271</name>
</gene>
<keyword evidence="2" id="KW-1185">Reference proteome</keyword>
<sequence length="477" mass="52703">RMPLPRGAKLAPDEWAPLDPKDSCRHQAVLLYWTIACMQDLRGLKLDADDKRYRTLEMLKIRILRVKSSVAQSALLATDRLITAQQLQIANHFWFRVCFKTSGIDTRKEQCAKRRIRRSCPPNQKRIHGDIDMPDSRPAQTYSTLLEDRRIIESAAEANESPSLVVHLLEKDWSIRPGRAPNNAGARRFSYSEPISGLLDDIQARRIPVEFTDIFKKLDVKFFEGCLIVEMHDSRPTKGGPSKNVEARIDKYVLRPTAESLWAEIRNVVDGQQGWGDKEALELEARIVLATAPPLCLDPSPTVNRIANVITRIGAYPTKTSLKRRQSEDTEDDIDSLKRRKLMQLMNPRVGKPFVPKALMHKDAASQRPPVEPTTVPTTITNGGSVVATSSTMAQGLQLRPNVPPTATTAAAPTAQPIANVAQAGLAVRPRPMPLKIGPDAQHAATLSLAARNRISAAQNLVAAAQGGRPLPQVAGQ</sequence>
<name>A0ACA9PBG4_9GLOM</name>
<reference evidence="1" key="1">
    <citation type="submission" date="2021-06" db="EMBL/GenBank/DDBJ databases">
        <authorList>
            <person name="Kallberg Y."/>
            <person name="Tangrot J."/>
            <person name="Rosling A."/>
        </authorList>
    </citation>
    <scope>NUCLEOTIDE SEQUENCE</scope>
    <source>
        <strain evidence="1">CL356</strain>
    </source>
</reference>
<feature type="non-terminal residue" evidence="1">
    <location>
        <position position="1"/>
    </location>
</feature>
<evidence type="ECO:0000313" key="1">
    <source>
        <dbReference type="EMBL" id="CAG8701616.1"/>
    </source>
</evidence>
<organism evidence="1 2">
    <name type="scientific">Acaulospora colombiana</name>
    <dbReference type="NCBI Taxonomy" id="27376"/>
    <lineage>
        <taxon>Eukaryota</taxon>
        <taxon>Fungi</taxon>
        <taxon>Fungi incertae sedis</taxon>
        <taxon>Mucoromycota</taxon>
        <taxon>Glomeromycotina</taxon>
        <taxon>Glomeromycetes</taxon>
        <taxon>Diversisporales</taxon>
        <taxon>Acaulosporaceae</taxon>
        <taxon>Acaulospora</taxon>
    </lineage>
</organism>
<dbReference type="Proteomes" id="UP000789525">
    <property type="component" value="Unassembled WGS sequence"/>
</dbReference>
<proteinExistence type="predicted"/>
<dbReference type="EMBL" id="CAJVPT010032478">
    <property type="protein sequence ID" value="CAG8701616.1"/>
    <property type="molecule type" value="Genomic_DNA"/>
</dbReference>
<comment type="caution">
    <text evidence="1">The sequence shown here is derived from an EMBL/GenBank/DDBJ whole genome shotgun (WGS) entry which is preliminary data.</text>
</comment>
<feature type="non-terminal residue" evidence="1">
    <location>
        <position position="477"/>
    </location>
</feature>